<dbReference type="InterPro" id="IPR016181">
    <property type="entry name" value="Acyl_CoA_acyltransferase"/>
</dbReference>
<keyword evidence="1 4" id="KW-0808">Transferase</keyword>
<dbReference type="CDD" id="cd04301">
    <property type="entry name" value="NAT_SF"/>
    <property type="match status" value="1"/>
</dbReference>
<dbReference type="HOGENOM" id="CLU_013985_13_3_0"/>
<dbReference type="GO" id="GO:0016747">
    <property type="term" value="F:acyltransferase activity, transferring groups other than amino-acyl groups"/>
    <property type="evidence" value="ECO:0007669"/>
    <property type="project" value="InterPro"/>
</dbReference>
<accession>A0A081BLQ8</accession>
<protein>
    <submittedName>
        <fullName evidence="4">Acetyltransferase, GNAT family</fullName>
    </submittedName>
</protein>
<dbReference type="SUPFAM" id="SSF55729">
    <property type="entry name" value="Acyl-CoA N-acyltransferases (Nat)"/>
    <property type="match status" value="1"/>
</dbReference>
<dbReference type="InterPro" id="IPR050832">
    <property type="entry name" value="Bact_Acetyltransf"/>
</dbReference>
<dbReference type="Proteomes" id="UP000030700">
    <property type="component" value="Unassembled WGS sequence"/>
</dbReference>
<dbReference type="InterPro" id="IPR000182">
    <property type="entry name" value="GNAT_dom"/>
</dbReference>
<evidence type="ECO:0000313" key="4">
    <source>
        <dbReference type="EMBL" id="GAK51324.1"/>
    </source>
</evidence>
<sequence length="170" mass="19846">MLTIRRAEANELPVALNLLKDAAIWLRERQIDYWQAWLDPPPHFVAWIQDGFDTHQFHFACQGQDVVGCFRLQWEDELFWGAQAPVAGYVHSFTTARTLHGKRIGERILAHVEEMCRAQEKQFLRLDCGSHVAGLRRYYEAYGFQRVGETIVMNDRLTLYQKPLDQPSQI</sequence>
<dbReference type="STRING" id="1499966.U14_02567"/>
<dbReference type="Pfam" id="PF00583">
    <property type="entry name" value="Acetyltransf_1"/>
    <property type="match status" value="1"/>
</dbReference>
<dbReference type="PANTHER" id="PTHR43877:SF2">
    <property type="entry name" value="AMINOALKYLPHOSPHONATE N-ACETYLTRANSFERASE-RELATED"/>
    <property type="match status" value="1"/>
</dbReference>
<proteinExistence type="predicted"/>
<dbReference type="AlphaFoldDB" id="A0A081BLQ8"/>
<gene>
    <name evidence="4" type="ORF">U14_02567</name>
</gene>
<keyword evidence="5" id="KW-1185">Reference proteome</keyword>
<organism evidence="4">
    <name type="scientific">Candidatus Moduliflexus flocculans</name>
    <dbReference type="NCBI Taxonomy" id="1499966"/>
    <lineage>
        <taxon>Bacteria</taxon>
        <taxon>Candidatus Moduliflexota</taxon>
        <taxon>Candidatus Moduliflexia</taxon>
        <taxon>Candidatus Moduliflexales</taxon>
        <taxon>Candidatus Moduliflexaceae</taxon>
    </lineage>
</organism>
<evidence type="ECO:0000313" key="5">
    <source>
        <dbReference type="Proteomes" id="UP000030700"/>
    </source>
</evidence>
<dbReference type="PANTHER" id="PTHR43877">
    <property type="entry name" value="AMINOALKYLPHOSPHONATE N-ACETYLTRANSFERASE-RELATED-RELATED"/>
    <property type="match status" value="1"/>
</dbReference>
<reference evidence="4" key="1">
    <citation type="journal article" date="2015" name="PeerJ">
        <title>First genomic representation of candidate bacterial phylum KSB3 points to enhanced environmental sensing as a trigger of wastewater bulking.</title>
        <authorList>
            <person name="Sekiguchi Y."/>
            <person name="Ohashi A."/>
            <person name="Parks D.H."/>
            <person name="Yamauchi T."/>
            <person name="Tyson G.W."/>
            <person name="Hugenholtz P."/>
        </authorList>
    </citation>
    <scope>NUCLEOTIDE SEQUENCE [LARGE SCALE GENOMIC DNA]</scope>
</reference>
<feature type="domain" description="N-acetyltransferase" evidence="3">
    <location>
        <begin position="2"/>
        <end position="165"/>
    </location>
</feature>
<dbReference type="PROSITE" id="PS51186">
    <property type="entry name" value="GNAT"/>
    <property type="match status" value="1"/>
</dbReference>
<name>A0A081BLQ8_9BACT</name>
<dbReference type="Gene3D" id="3.40.630.30">
    <property type="match status" value="1"/>
</dbReference>
<dbReference type="EMBL" id="DF820457">
    <property type="protein sequence ID" value="GAK51324.1"/>
    <property type="molecule type" value="Genomic_DNA"/>
</dbReference>
<keyword evidence="2" id="KW-0012">Acyltransferase</keyword>
<evidence type="ECO:0000259" key="3">
    <source>
        <dbReference type="PROSITE" id="PS51186"/>
    </source>
</evidence>
<evidence type="ECO:0000256" key="1">
    <source>
        <dbReference type="ARBA" id="ARBA00022679"/>
    </source>
</evidence>
<evidence type="ECO:0000256" key="2">
    <source>
        <dbReference type="ARBA" id="ARBA00023315"/>
    </source>
</evidence>